<evidence type="ECO:0000313" key="1">
    <source>
        <dbReference type="EMBL" id="MDI1230301.1"/>
    </source>
</evidence>
<reference evidence="1" key="1">
    <citation type="submission" date="2023-01" db="EMBL/GenBank/DDBJ databases">
        <title>Biogeochemical cycle of methane in antarctic sediments.</title>
        <authorList>
            <person name="Roldan D.M."/>
            <person name="Menes R.J."/>
        </authorList>
    </citation>
    <scope>NUCLEOTIDE SEQUENCE [LARGE SCALE GENOMIC DNA]</scope>
    <source>
        <strain evidence="1">K-2018 MAG008</strain>
    </source>
</reference>
<proteinExistence type="predicted"/>
<organism evidence="1 2">
    <name type="scientific">Candidatus Methylobacter titanis</name>
    <dbReference type="NCBI Taxonomy" id="3053457"/>
    <lineage>
        <taxon>Bacteria</taxon>
        <taxon>Pseudomonadati</taxon>
        <taxon>Pseudomonadota</taxon>
        <taxon>Gammaproteobacteria</taxon>
        <taxon>Methylococcales</taxon>
        <taxon>Methylococcaceae</taxon>
        <taxon>Methylobacter</taxon>
    </lineage>
</organism>
<accession>A0AA43Q2F0</accession>
<dbReference type="Proteomes" id="UP001160519">
    <property type="component" value="Unassembled WGS sequence"/>
</dbReference>
<dbReference type="AlphaFoldDB" id="A0AA43Q2F0"/>
<gene>
    <name evidence="1" type="ORF">PSU93_04015</name>
</gene>
<keyword evidence="2" id="KW-1185">Reference proteome</keyword>
<comment type="caution">
    <text evidence="1">The sequence shown here is derived from an EMBL/GenBank/DDBJ whole genome shotgun (WGS) entry which is preliminary data.</text>
</comment>
<dbReference type="EMBL" id="JAQSDF010000007">
    <property type="protein sequence ID" value="MDI1230301.1"/>
    <property type="molecule type" value="Genomic_DNA"/>
</dbReference>
<evidence type="ECO:0000313" key="2">
    <source>
        <dbReference type="Proteomes" id="UP001160519"/>
    </source>
</evidence>
<protein>
    <submittedName>
        <fullName evidence="1">Uncharacterized protein</fullName>
    </submittedName>
</protein>
<name>A0AA43Q2F0_9GAMM</name>
<sequence>MTMSTSGLLGIWRNNLFSSMYDGVQIRGDDLHNTIFNINLLEIHYDLS</sequence>